<dbReference type="Proteomes" id="UP000252355">
    <property type="component" value="Unassembled WGS sequence"/>
</dbReference>
<evidence type="ECO:0008006" key="4">
    <source>
        <dbReference type="Google" id="ProtNLM"/>
    </source>
</evidence>
<accession>A0A367ZU76</accession>
<dbReference type="InterPro" id="IPR019734">
    <property type="entry name" value="TPR_rpt"/>
</dbReference>
<protein>
    <recommendedName>
        <fullName evidence="4">Tetratricopeptide repeat protein</fullName>
    </recommendedName>
</protein>
<proteinExistence type="predicted"/>
<gene>
    <name evidence="2" type="ORF">OZSIB_0838</name>
</gene>
<reference evidence="2 3" key="1">
    <citation type="submission" date="2018-05" db="EMBL/GenBank/DDBJ databases">
        <title>A metagenomic window into the 2 km-deep terrestrial subsurface aquifer revealed taxonomically and functionally diverse microbial community comprising novel uncultured bacterial lineages.</title>
        <authorList>
            <person name="Kadnikov V.V."/>
            <person name="Mardanov A.V."/>
            <person name="Beletsky A.V."/>
            <person name="Banks D."/>
            <person name="Pimenov N.V."/>
            <person name="Frank Y.A."/>
            <person name="Karnachuk O.V."/>
            <person name="Ravin N.V."/>
        </authorList>
    </citation>
    <scope>NUCLEOTIDE SEQUENCE [LARGE SCALE GENOMIC DNA]</scope>
    <source>
        <strain evidence="2">BY5</strain>
    </source>
</reference>
<dbReference type="AlphaFoldDB" id="A0A367ZU76"/>
<dbReference type="Gene3D" id="1.25.40.10">
    <property type="entry name" value="Tetratricopeptide repeat domain"/>
    <property type="match status" value="2"/>
</dbReference>
<sequence>MTGASVRPRACRARQALLAVVVAVFLLFGLNGRAPAHAGELLPADAIDPGACSLRLDIEGVGTVLACPPAGEAEGNASRLLWQKPGGMVEVIHSVEGMAFVNLLRGDLDGDSSPELVAVARHPSSEDQVPFIFSERRQFACLYPRDDEEEMSLVGLEITLVPAKEGTALCIRNRVDFHRLGPPDLFQSELYRLVGDRLQKIGETLSAATHVHQKMNRAALAFQRGEFLEALRGYEAIPLAELPREAQAEALFNQAEARKYLKDFATADRLYGRLQREFADSPLAEAARRESERLAFRETASAALGLYVDASLLVSRAQWEQALALLNAYLATQPTGPLADHLLLLKGEALIALGRTEEALATLRALLAGFPDSPVRQEAAQHLEELAGDPEESEAPAAGDR</sequence>
<dbReference type="Pfam" id="PF13174">
    <property type="entry name" value="TPR_6"/>
    <property type="match status" value="2"/>
</dbReference>
<dbReference type="EMBL" id="QOQW01000001">
    <property type="protein sequence ID" value="RCK81704.1"/>
    <property type="molecule type" value="Genomic_DNA"/>
</dbReference>
<evidence type="ECO:0000313" key="2">
    <source>
        <dbReference type="EMBL" id="RCK81704.1"/>
    </source>
</evidence>
<comment type="caution">
    <text evidence="2">The sequence shown here is derived from an EMBL/GenBank/DDBJ whole genome shotgun (WGS) entry which is preliminary data.</text>
</comment>
<evidence type="ECO:0000313" key="3">
    <source>
        <dbReference type="Proteomes" id="UP000252355"/>
    </source>
</evidence>
<evidence type="ECO:0000256" key="1">
    <source>
        <dbReference type="SAM" id="MobiDB-lite"/>
    </source>
</evidence>
<dbReference type="SUPFAM" id="SSF48452">
    <property type="entry name" value="TPR-like"/>
    <property type="match status" value="1"/>
</dbReference>
<feature type="region of interest" description="Disordered" evidence="1">
    <location>
        <begin position="380"/>
        <end position="401"/>
    </location>
</feature>
<dbReference type="InterPro" id="IPR011990">
    <property type="entry name" value="TPR-like_helical_dom_sf"/>
</dbReference>
<name>A0A367ZU76_9BACT</name>
<organism evidence="2 3">
    <name type="scientific">Candidatus Ozemobacter sibiricus</name>
    <dbReference type="NCBI Taxonomy" id="2268124"/>
    <lineage>
        <taxon>Bacteria</taxon>
        <taxon>Candidatus Ozemobacteria</taxon>
        <taxon>Candidatus Ozemobacterales</taxon>
        <taxon>Candidatus Ozemobacteraceae</taxon>
        <taxon>Candidatus Ozemobacter</taxon>
    </lineage>
</organism>